<sequence length="340" mass="39571">MTYENSERVFHPNDVPQKAKEARAKILALTAVPEASRREFQVTTKNGVVCGRSIAPWDDTTDHKHYAQLRREHDSFAIKKERARKEKEAIEAKKLHGNWNKSVLFEKNHTGCFGKVRKNDPEHIGFKTVDPKQTAKIVGMKLTKHKTLLQREIERTKNMRKATLEKRKEEEWQEKCKREQAEVIWDKPRATFDHESIHKELEATYSPDTLSKFLKTQELQKQRNKQRKIFEETLTKKKMPNAVVRPANLSYSIRPGVGYVSKAGSATVKIGGTKRGKRFGVDPTKVTYRYEHLGKWQKNQFADNDTGEEEWAWSCCMNAQENSKGCSLIEVHDKTRWQYD</sequence>
<organism evidence="2">
    <name type="scientific">Lotharella globosa</name>
    <dbReference type="NCBI Taxonomy" id="91324"/>
    <lineage>
        <taxon>Eukaryota</taxon>
        <taxon>Sar</taxon>
        <taxon>Rhizaria</taxon>
        <taxon>Cercozoa</taxon>
        <taxon>Chlorarachniophyceae</taxon>
        <taxon>Lotharella</taxon>
    </lineage>
</organism>
<evidence type="ECO:0000313" key="2">
    <source>
        <dbReference type="EMBL" id="CAE0672662.1"/>
    </source>
</evidence>
<protein>
    <submittedName>
        <fullName evidence="2">Uncharacterized protein</fullName>
    </submittedName>
</protein>
<proteinExistence type="predicted"/>
<dbReference type="AlphaFoldDB" id="A0A7S4DVD4"/>
<keyword evidence="1" id="KW-0175">Coiled coil</keyword>
<gene>
    <name evidence="2" type="ORF">LGLO00237_LOCUS24313</name>
</gene>
<feature type="coiled-coil region" evidence="1">
    <location>
        <begin position="66"/>
        <end position="93"/>
    </location>
</feature>
<name>A0A7S4DVD4_9EUKA</name>
<reference evidence="2" key="1">
    <citation type="submission" date="2021-01" db="EMBL/GenBank/DDBJ databases">
        <authorList>
            <person name="Corre E."/>
            <person name="Pelletier E."/>
            <person name="Niang G."/>
            <person name="Scheremetjew M."/>
            <person name="Finn R."/>
            <person name="Kale V."/>
            <person name="Holt S."/>
            <person name="Cochrane G."/>
            <person name="Meng A."/>
            <person name="Brown T."/>
            <person name="Cohen L."/>
        </authorList>
    </citation>
    <scope>NUCLEOTIDE SEQUENCE</scope>
    <source>
        <strain evidence="2">CCCM811</strain>
    </source>
</reference>
<evidence type="ECO:0000256" key="1">
    <source>
        <dbReference type="SAM" id="Coils"/>
    </source>
</evidence>
<accession>A0A7S4DVD4</accession>
<dbReference type="EMBL" id="HBIV01034075">
    <property type="protein sequence ID" value="CAE0672662.1"/>
    <property type="molecule type" value="Transcribed_RNA"/>
</dbReference>